<dbReference type="GO" id="GO:0016887">
    <property type="term" value="F:ATP hydrolysis activity"/>
    <property type="evidence" value="ECO:0007669"/>
    <property type="project" value="InterPro"/>
</dbReference>
<proteinExistence type="inferred from homology"/>
<protein>
    <submittedName>
        <fullName evidence="7">ABC transporter-related protein</fullName>
    </submittedName>
</protein>
<dbReference type="CDD" id="cd03230">
    <property type="entry name" value="ABC_DR_subfamily_A"/>
    <property type="match status" value="1"/>
</dbReference>
<dbReference type="InterPro" id="IPR003439">
    <property type="entry name" value="ABC_transporter-like_ATP-bd"/>
</dbReference>
<evidence type="ECO:0000259" key="6">
    <source>
        <dbReference type="PROSITE" id="PS50893"/>
    </source>
</evidence>
<dbReference type="InterPro" id="IPR017871">
    <property type="entry name" value="ABC_transporter-like_CS"/>
</dbReference>
<dbReference type="PANTHER" id="PTHR42711:SF5">
    <property type="entry name" value="ABC TRANSPORTER ATP-BINDING PROTEIN NATA"/>
    <property type="match status" value="1"/>
</dbReference>
<feature type="compositionally biased region" description="Low complexity" evidence="5">
    <location>
        <begin position="324"/>
        <end position="333"/>
    </location>
</feature>
<accession>L9VYC8</accession>
<comment type="caution">
    <text evidence="7">The sequence shown here is derived from an EMBL/GenBank/DDBJ whole genome shotgun (WGS) entry which is preliminary data.</text>
</comment>
<dbReference type="Gene3D" id="3.40.50.300">
    <property type="entry name" value="P-loop containing nucleotide triphosphate hydrolases"/>
    <property type="match status" value="1"/>
</dbReference>
<name>L9VYC8_9EURY</name>
<dbReference type="PROSITE" id="PS50893">
    <property type="entry name" value="ABC_TRANSPORTER_2"/>
    <property type="match status" value="1"/>
</dbReference>
<evidence type="ECO:0000256" key="2">
    <source>
        <dbReference type="ARBA" id="ARBA00022448"/>
    </source>
</evidence>
<evidence type="ECO:0000256" key="5">
    <source>
        <dbReference type="SAM" id="MobiDB-lite"/>
    </source>
</evidence>
<dbReference type="InterPro" id="IPR027417">
    <property type="entry name" value="P-loop_NTPase"/>
</dbReference>
<dbReference type="AlphaFoldDB" id="L9VYC8"/>
<dbReference type="eggNOG" id="arCOG00194">
    <property type="taxonomic scope" value="Archaea"/>
</dbReference>
<feature type="region of interest" description="Disordered" evidence="5">
    <location>
        <begin position="309"/>
        <end position="333"/>
    </location>
</feature>
<dbReference type="STRING" id="1114856.GCA_000383975_00658"/>
<evidence type="ECO:0000313" key="8">
    <source>
        <dbReference type="Proteomes" id="UP000011599"/>
    </source>
</evidence>
<evidence type="ECO:0000313" key="7">
    <source>
        <dbReference type="EMBL" id="ELY42012.1"/>
    </source>
</evidence>
<dbReference type="InterPro" id="IPR050763">
    <property type="entry name" value="ABC_transporter_ATP-binding"/>
</dbReference>
<dbReference type="SMART" id="SM00382">
    <property type="entry name" value="AAA"/>
    <property type="match status" value="1"/>
</dbReference>
<dbReference type="SUPFAM" id="SSF52540">
    <property type="entry name" value="P-loop containing nucleoside triphosphate hydrolases"/>
    <property type="match status" value="1"/>
</dbReference>
<keyword evidence="2" id="KW-0813">Transport</keyword>
<dbReference type="EMBL" id="AOHW01000024">
    <property type="protein sequence ID" value="ELY42012.1"/>
    <property type="molecule type" value="Genomic_DNA"/>
</dbReference>
<dbReference type="GO" id="GO:0005524">
    <property type="term" value="F:ATP binding"/>
    <property type="evidence" value="ECO:0007669"/>
    <property type="project" value="UniProtKB-KW"/>
</dbReference>
<dbReference type="PATRIC" id="fig|1114856.3.peg.1703"/>
<evidence type="ECO:0000256" key="1">
    <source>
        <dbReference type="ARBA" id="ARBA00005417"/>
    </source>
</evidence>
<reference evidence="7 8" key="1">
    <citation type="journal article" date="2014" name="PLoS Genet.">
        <title>Phylogenetically driven sequencing of extremely halophilic archaea reveals strategies for static and dynamic osmo-response.</title>
        <authorList>
            <person name="Becker E.A."/>
            <person name="Seitzer P.M."/>
            <person name="Tritt A."/>
            <person name="Larsen D."/>
            <person name="Krusor M."/>
            <person name="Yao A.I."/>
            <person name="Wu D."/>
            <person name="Madern D."/>
            <person name="Eisen J.A."/>
            <person name="Darling A.E."/>
            <person name="Facciotti M.T."/>
        </authorList>
    </citation>
    <scope>NUCLEOTIDE SEQUENCE [LARGE SCALE GENOMIC DNA]</scope>
    <source>
        <strain evidence="7 8">GA33</strain>
    </source>
</reference>
<dbReference type="RefSeq" id="WP_006089451.1">
    <property type="nucleotide sequence ID" value="NZ_AOHW01000024.1"/>
</dbReference>
<evidence type="ECO:0000256" key="3">
    <source>
        <dbReference type="ARBA" id="ARBA00022741"/>
    </source>
</evidence>
<keyword evidence="4" id="KW-0067">ATP-binding</keyword>
<evidence type="ECO:0000256" key="4">
    <source>
        <dbReference type="ARBA" id="ARBA00022840"/>
    </source>
</evidence>
<keyword evidence="8" id="KW-1185">Reference proteome</keyword>
<feature type="domain" description="ABC transporter" evidence="6">
    <location>
        <begin position="7"/>
        <end position="229"/>
    </location>
</feature>
<organism evidence="7 8">
    <name type="scientific">Natronorubrum tibetense GA33</name>
    <dbReference type="NCBI Taxonomy" id="1114856"/>
    <lineage>
        <taxon>Archaea</taxon>
        <taxon>Methanobacteriati</taxon>
        <taxon>Methanobacteriota</taxon>
        <taxon>Stenosarchaea group</taxon>
        <taxon>Halobacteria</taxon>
        <taxon>Halobacteriales</taxon>
        <taxon>Natrialbaceae</taxon>
        <taxon>Natronorubrum</taxon>
    </lineage>
</organism>
<keyword evidence="3" id="KW-0547">Nucleotide-binding</keyword>
<sequence>MEAEAVVEATDLEKTYGETVALSGASLSVAGGEVFALIGPNGAGKTTLVRALTGTTDPDSGSARVLGDAPTAIDRDRLGVLPQDFSPPDRLSARELLSYYAGLYDDPRDPDAVLADVGLADTGDTWYENLSGGQQRRVCVGSTLVNDPDVLFLDEPTTGIDPAGRRTVWRLIEDLAADGTTVVLTTHDMAEAERLADRVGLLADGSLVARGTPDALVREHGGSSRLTIETAADLDAFDDLEVPVSRPERSRVRGRNSESAVVVREIAPAEIGTIVDYLEDRGIEYTSLSWAEPDLENVYLALADRTELEHTDRAGDEPADEAAADPTRAGETA</sequence>
<dbReference type="Proteomes" id="UP000011599">
    <property type="component" value="Unassembled WGS sequence"/>
</dbReference>
<dbReference type="InterPro" id="IPR003593">
    <property type="entry name" value="AAA+_ATPase"/>
</dbReference>
<comment type="similarity">
    <text evidence="1">Belongs to the ABC transporter superfamily.</text>
</comment>
<dbReference type="Pfam" id="PF00005">
    <property type="entry name" value="ABC_tran"/>
    <property type="match status" value="1"/>
</dbReference>
<gene>
    <name evidence="7" type="ORF">C496_08159</name>
</gene>
<dbReference type="PROSITE" id="PS00211">
    <property type="entry name" value="ABC_TRANSPORTER_1"/>
    <property type="match status" value="1"/>
</dbReference>
<dbReference type="PANTHER" id="PTHR42711">
    <property type="entry name" value="ABC TRANSPORTER ATP-BINDING PROTEIN"/>
    <property type="match status" value="1"/>
</dbReference>
<dbReference type="OrthoDB" id="87732at2157"/>